<gene>
    <name evidence="2" type="ORF">EUGRSUZ_I00515</name>
</gene>
<proteinExistence type="predicted"/>
<organism evidence="2">
    <name type="scientific">Eucalyptus grandis</name>
    <name type="common">Flooded gum</name>
    <dbReference type="NCBI Taxonomy" id="71139"/>
    <lineage>
        <taxon>Eukaryota</taxon>
        <taxon>Viridiplantae</taxon>
        <taxon>Streptophyta</taxon>
        <taxon>Embryophyta</taxon>
        <taxon>Tracheophyta</taxon>
        <taxon>Spermatophyta</taxon>
        <taxon>Magnoliopsida</taxon>
        <taxon>eudicotyledons</taxon>
        <taxon>Gunneridae</taxon>
        <taxon>Pentapetalae</taxon>
        <taxon>rosids</taxon>
        <taxon>malvids</taxon>
        <taxon>Myrtales</taxon>
        <taxon>Myrtaceae</taxon>
        <taxon>Myrtoideae</taxon>
        <taxon>Eucalypteae</taxon>
        <taxon>Eucalyptus</taxon>
    </lineage>
</organism>
<keyword evidence="1" id="KW-1133">Transmembrane helix</keyword>
<sequence length="134" mass="15060">MPARPQLIEVHDRRREQRLISQEGIIAFIFSCCFIVWLEIDGESLKNRGSASSIRACILQPTAANSFCEAEKTNWLPFKLKGSKRSSTLKLALFSIGTVPFRQTISYHSSRKQPVPSPKGKEMATSPHLCVQQV</sequence>
<feature type="transmembrane region" description="Helical" evidence="1">
    <location>
        <begin position="20"/>
        <end position="38"/>
    </location>
</feature>
<dbReference type="Gramene" id="KCW54555">
    <property type="protein sequence ID" value="KCW54555"/>
    <property type="gene ID" value="EUGRSUZ_I00515"/>
</dbReference>
<name>A0A059AMD9_EUCGR</name>
<dbReference type="AlphaFoldDB" id="A0A059AMD9"/>
<keyword evidence="1" id="KW-0472">Membrane</keyword>
<dbReference type="EMBL" id="KK198761">
    <property type="protein sequence ID" value="KCW54555.1"/>
    <property type="molecule type" value="Genomic_DNA"/>
</dbReference>
<keyword evidence="1" id="KW-0812">Transmembrane</keyword>
<dbReference type="InParanoid" id="A0A059AMD9"/>
<reference evidence="2" key="1">
    <citation type="submission" date="2013-07" db="EMBL/GenBank/DDBJ databases">
        <title>The genome of Eucalyptus grandis.</title>
        <authorList>
            <person name="Schmutz J."/>
            <person name="Hayes R."/>
            <person name="Myburg A."/>
            <person name="Tuskan G."/>
            <person name="Grattapaglia D."/>
            <person name="Rokhsar D.S."/>
        </authorList>
    </citation>
    <scope>NUCLEOTIDE SEQUENCE</scope>
    <source>
        <tissue evidence="2">Leaf extractions</tissue>
    </source>
</reference>
<evidence type="ECO:0000256" key="1">
    <source>
        <dbReference type="SAM" id="Phobius"/>
    </source>
</evidence>
<evidence type="ECO:0000313" key="2">
    <source>
        <dbReference type="EMBL" id="KCW54555.1"/>
    </source>
</evidence>
<protein>
    <submittedName>
        <fullName evidence="2">Uncharacterized protein</fullName>
    </submittedName>
</protein>
<accession>A0A059AMD9</accession>